<accession>A0ABR8DZ29</accession>
<protein>
    <submittedName>
        <fullName evidence="2">Dienelactone hydrolase family protein</fullName>
    </submittedName>
</protein>
<evidence type="ECO:0000313" key="3">
    <source>
        <dbReference type="Proteomes" id="UP000623440"/>
    </source>
</evidence>
<keyword evidence="2" id="KW-0378">Hydrolase</keyword>
<gene>
    <name evidence="2" type="ORF">H6G97_30440</name>
</gene>
<dbReference type="EMBL" id="JACJSI010000106">
    <property type="protein sequence ID" value="MBD2533638.1"/>
    <property type="molecule type" value="Genomic_DNA"/>
</dbReference>
<dbReference type="InterPro" id="IPR029058">
    <property type="entry name" value="AB_hydrolase_fold"/>
</dbReference>
<dbReference type="Proteomes" id="UP000623440">
    <property type="component" value="Unassembled WGS sequence"/>
</dbReference>
<dbReference type="SUPFAM" id="SSF53474">
    <property type="entry name" value="alpha/beta-Hydrolases"/>
    <property type="match status" value="1"/>
</dbReference>
<sequence length="276" mass="30032">MSQDLSDFDQLELTFENETRSVFRKGKGPAVIVMHEVPGLHPGVIRLANAFCDAGLTVWLPSLFGKPGKEVNAFNIAASLVRCCVVHEFTVLATSKNSPVTSWLRCLARYAHTECGGPGVGAIGMCMTGGFALAMMVEEAVLAPVVCNPSLPFALTPDRKRDLGIDEDTLAQAKTRSATQGICVLGLRFTADIFVPTERFHRLYEEFGPNFQAIEIDSSHGNCYKIDRFAHSVLGVHYVDEPDHPTIAAESQTVAFIRDRLMQGGRGLAPKSSGYD</sequence>
<reference evidence="2 3" key="1">
    <citation type="journal article" date="2020" name="ISME J.">
        <title>Comparative genomics reveals insights into cyanobacterial evolution and habitat adaptation.</title>
        <authorList>
            <person name="Chen M.Y."/>
            <person name="Teng W.K."/>
            <person name="Zhao L."/>
            <person name="Hu C.X."/>
            <person name="Zhou Y.K."/>
            <person name="Han B.P."/>
            <person name="Song L.R."/>
            <person name="Shu W.S."/>
        </authorList>
    </citation>
    <scope>NUCLEOTIDE SEQUENCE [LARGE SCALE GENOMIC DNA]</scope>
    <source>
        <strain evidence="2 3">FACHB-838</strain>
    </source>
</reference>
<dbReference type="InterPro" id="IPR002925">
    <property type="entry name" value="Dienelactn_hydro"/>
</dbReference>
<comment type="caution">
    <text evidence="2">The sequence shown here is derived from an EMBL/GenBank/DDBJ whole genome shotgun (WGS) entry which is preliminary data.</text>
</comment>
<dbReference type="Gene3D" id="3.40.50.1820">
    <property type="entry name" value="alpha/beta hydrolase"/>
    <property type="match status" value="1"/>
</dbReference>
<dbReference type="GO" id="GO:0016787">
    <property type="term" value="F:hydrolase activity"/>
    <property type="evidence" value="ECO:0007669"/>
    <property type="project" value="UniProtKB-KW"/>
</dbReference>
<name>A0ABR8DZ29_9NOSO</name>
<feature type="domain" description="Dienelactone hydrolase" evidence="1">
    <location>
        <begin position="27"/>
        <end position="207"/>
    </location>
</feature>
<organism evidence="2 3">
    <name type="scientific">Nostoc flagelliforme FACHB-838</name>
    <dbReference type="NCBI Taxonomy" id="2692904"/>
    <lineage>
        <taxon>Bacteria</taxon>
        <taxon>Bacillati</taxon>
        <taxon>Cyanobacteriota</taxon>
        <taxon>Cyanophyceae</taxon>
        <taxon>Nostocales</taxon>
        <taxon>Nostocaceae</taxon>
        <taxon>Nostoc</taxon>
    </lineage>
</organism>
<dbReference type="RefSeq" id="WP_190944198.1">
    <property type="nucleotide sequence ID" value="NZ_JACJSI010000106.1"/>
</dbReference>
<keyword evidence="3" id="KW-1185">Reference proteome</keyword>
<dbReference type="Pfam" id="PF01738">
    <property type="entry name" value="DLH"/>
    <property type="match status" value="1"/>
</dbReference>
<evidence type="ECO:0000313" key="2">
    <source>
        <dbReference type="EMBL" id="MBD2533638.1"/>
    </source>
</evidence>
<proteinExistence type="predicted"/>
<evidence type="ECO:0000259" key="1">
    <source>
        <dbReference type="Pfam" id="PF01738"/>
    </source>
</evidence>